<evidence type="ECO:0000259" key="7">
    <source>
        <dbReference type="PROSITE" id="PS51007"/>
    </source>
</evidence>
<evidence type="ECO:0000256" key="3">
    <source>
        <dbReference type="ARBA" id="ARBA00022723"/>
    </source>
</evidence>
<dbReference type="Gene3D" id="1.10.760.10">
    <property type="entry name" value="Cytochrome c-like domain"/>
    <property type="match status" value="2"/>
</dbReference>
<dbReference type="Pfam" id="PF00034">
    <property type="entry name" value="Cytochrom_C"/>
    <property type="match status" value="2"/>
</dbReference>
<keyword evidence="2 6" id="KW-0349">Heme</keyword>
<evidence type="ECO:0000313" key="8">
    <source>
        <dbReference type="EMBL" id="MFC4298608.1"/>
    </source>
</evidence>
<dbReference type="PANTHER" id="PTHR37823">
    <property type="entry name" value="CYTOCHROME C-553-LIKE"/>
    <property type="match status" value="1"/>
</dbReference>
<evidence type="ECO:0000256" key="4">
    <source>
        <dbReference type="ARBA" id="ARBA00022982"/>
    </source>
</evidence>
<sequence length="326" mass="34127">MSCLNGTDCHEPAKRRAALAVLALMLAIFLLLSAWSFLPSRVQAVPDAIQYGGADAVEGKRVFQAYNCMGCHTIVGNGAYFGPDLTRIHADAGAAWLAAFLPSAGGWPTSAAVRVQLQNPAAREDAGTADLQAYLQRHPGAAERLERRGGQHTLMPNLPLDAREVTALIAFLKYTSALHTEGWPPKPREDRRIPAGLAGQAPVAGGGAAAGQAAVATATAAPATTAAQVQDPVARGRQLVADLGCVACHATDQKRTVGPGWGGVSGHEVQLADGTTVTADEAYLVRSIRQPDAQIVAGYPPHVMPSYDALIDEADMQAIVAYLRSL</sequence>
<feature type="domain" description="Cytochrome c" evidence="7">
    <location>
        <begin position="54"/>
        <end position="176"/>
    </location>
</feature>
<dbReference type="SUPFAM" id="SSF46626">
    <property type="entry name" value="Cytochrome c"/>
    <property type="match status" value="2"/>
</dbReference>
<name>A0ABV8RYZ0_9BURK</name>
<dbReference type="Proteomes" id="UP001595756">
    <property type="component" value="Unassembled WGS sequence"/>
</dbReference>
<dbReference type="PANTHER" id="PTHR37823:SF1">
    <property type="entry name" value="CYTOCHROME C-553-LIKE"/>
    <property type="match status" value="1"/>
</dbReference>
<dbReference type="InterPro" id="IPR009056">
    <property type="entry name" value="Cyt_c-like_dom"/>
</dbReference>
<dbReference type="InterPro" id="IPR036909">
    <property type="entry name" value="Cyt_c-like_dom_sf"/>
</dbReference>
<organism evidence="8 9">
    <name type="scientific">Castellaniella hirudinis</name>
    <dbReference type="NCBI Taxonomy" id="1144617"/>
    <lineage>
        <taxon>Bacteria</taxon>
        <taxon>Pseudomonadati</taxon>
        <taxon>Pseudomonadota</taxon>
        <taxon>Betaproteobacteria</taxon>
        <taxon>Burkholderiales</taxon>
        <taxon>Alcaligenaceae</taxon>
        <taxon>Castellaniella</taxon>
    </lineage>
</organism>
<evidence type="ECO:0000256" key="2">
    <source>
        <dbReference type="ARBA" id="ARBA00022617"/>
    </source>
</evidence>
<reference evidence="9" key="1">
    <citation type="journal article" date="2019" name="Int. J. Syst. Evol. Microbiol.">
        <title>The Global Catalogue of Microorganisms (GCM) 10K type strain sequencing project: providing services to taxonomists for standard genome sequencing and annotation.</title>
        <authorList>
            <consortium name="The Broad Institute Genomics Platform"/>
            <consortium name="The Broad Institute Genome Sequencing Center for Infectious Disease"/>
            <person name="Wu L."/>
            <person name="Ma J."/>
        </authorList>
    </citation>
    <scope>NUCLEOTIDE SEQUENCE [LARGE SCALE GENOMIC DNA]</scope>
    <source>
        <strain evidence="9">CGMCC 1.19029</strain>
    </source>
</reference>
<evidence type="ECO:0000256" key="1">
    <source>
        <dbReference type="ARBA" id="ARBA00022448"/>
    </source>
</evidence>
<proteinExistence type="predicted"/>
<keyword evidence="1" id="KW-0813">Transport</keyword>
<keyword evidence="9" id="KW-1185">Reference proteome</keyword>
<keyword evidence="3 6" id="KW-0479">Metal-binding</keyword>
<dbReference type="EMBL" id="JBHSDY010000006">
    <property type="protein sequence ID" value="MFC4298608.1"/>
    <property type="molecule type" value="Genomic_DNA"/>
</dbReference>
<evidence type="ECO:0000256" key="5">
    <source>
        <dbReference type="ARBA" id="ARBA00023004"/>
    </source>
</evidence>
<dbReference type="PROSITE" id="PS51007">
    <property type="entry name" value="CYTC"/>
    <property type="match status" value="2"/>
</dbReference>
<evidence type="ECO:0000256" key="6">
    <source>
        <dbReference type="PROSITE-ProRule" id="PRU00433"/>
    </source>
</evidence>
<dbReference type="RefSeq" id="WP_376813163.1">
    <property type="nucleotide sequence ID" value="NZ_JBHSDY010000006.1"/>
</dbReference>
<protein>
    <submittedName>
        <fullName evidence="8">C-type cytochrome</fullName>
    </submittedName>
</protein>
<keyword evidence="4" id="KW-0249">Electron transport</keyword>
<accession>A0ABV8RYZ0</accession>
<evidence type="ECO:0000313" key="9">
    <source>
        <dbReference type="Proteomes" id="UP001595756"/>
    </source>
</evidence>
<gene>
    <name evidence="8" type="ORF">ACFO0J_11195</name>
</gene>
<keyword evidence="5 6" id="KW-0408">Iron</keyword>
<feature type="domain" description="Cytochrome c" evidence="7">
    <location>
        <begin position="231"/>
        <end position="326"/>
    </location>
</feature>
<dbReference type="InterPro" id="IPR051811">
    <property type="entry name" value="Cytochrome_c550/c551-like"/>
</dbReference>
<comment type="caution">
    <text evidence="8">The sequence shown here is derived from an EMBL/GenBank/DDBJ whole genome shotgun (WGS) entry which is preliminary data.</text>
</comment>